<feature type="transmembrane region" description="Helical" evidence="2">
    <location>
        <begin position="83"/>
        <end position="99"/>
    </location>
</feature>
<keyword evidence="4" id="KW-1185">Reference proteome</keyword>
<dbReference type="EMBL" id="JAKLMC020000045">
    <property type="protein sequence ID" value="KAK5948606.1"/>
    <property type="molecule type" value="Genomic_DNA"/>
</dbReference>
<evidence type="ECO:0000313" key="3">
    <source>
        <dbReference type="EMBL" id="KAK5948606.1"/>
    </source>
</evidence>
<feature type="transmembrane region" description="Helical" evidence="2">
    <location>
        <begin position="45"/>
        <end position="63"/>
    </location>
</feature>
<gene>
    <name evidence="3" type="ORF">OHC33_010365</name>
</gene>
<feature type="transmembrane region" description="Helical" evidence="2">
    <location>
        <begin position="6"/>
        <end position="24"/>
    </location>
</feature>
<feature type="compositionally biased region" description="Acidic residues" evidence="1">
    <location>
        <begin position="132"/>
        <end position="168"/>
    </location>
</feature>
<keyword evidence="2" id="KW-0472">Membrane</keyword>
<name>A0AAN8I3P8_9EURO</name>
<proteinExistence type="predicted"/>
<organism evidence="3 4">
    <name type="scientific">Knufia fluminis</name>
    <dbReference type="NCBI Taxonomy" id="191047"/>
    <lineage>
        <taxon>Eukaryota</taxon>
        <taxon>Fungi</taxon>
        <taxon>Dikarya</taxon>
        <taxon>Ascomycota</taxon>
        <taxon>Pezizomycotina</taxon>
        <taxon>Eurotiomycetes</taxon>
        <taxon>Chaetothyriomycetidae</taxon>
        <taxon>Chaetothyriales</taxon>
        <taxon>Trichomeriaceae</taxon>
        <taxon>Knufia</taxon>
    </lineage>
</organism>
<accession>A0AAN8I3P8</accession>
<dbReference type="AlphaFoldDB" id="A0AAN8I3P8"/>
<feature type="region of interest" description="Disordered" evidence="1">
    <location>
        <begin position="131"/>
        <end position="183"/>
    </location>
</feature>
<sequence>MSPFDLFTNLLIGACFTVNTILLYESKTSFLCYMWKPLLKHPKRILLTAAYINLIIMCCIMQQYYSSTFLPIEIIDPKTDKNIVFAIWCIMLYALTCRADSVTKFREEHIAYINGAIVYYHNMEGSQISPYLDDDDYTEANESEDDVEDEADEEDEEDEEEENSSQDSDEGRRKSRSTSSGSS</sequence>
<evidence type="ECO:0000256" key="1">
    <source>
        <dbReference type="SAM" id="MobiDB-lite"/>
    </source>
</evidence>
<evidence type="ECO:0000313" key="4">
    <source>
        <dbReference type="Proteomes" id="UP001316803"/>
    </source>
</evidence>
<keyword evidence="2" id="KW-1133">Transmembrane helix</keyword>
<reference evidence="3 4" key="1">
    <citation type="submission" date="2022-12" db="EMBL/GenBank/DDBJ databases">
        <title>Genomic features and morphological characterization of a novel Knufia sp. strain isolated from spacecraft assembly facility.</title>
        <authorList>
            <person name="Teixeira M."/>
            <person name="Chander A.M."/>
            <person name="Stajich J.E."/>
            <person name="Venkateswaran K."/>
        </authorList>
    </citation>
    <scope>NUCLEOTIDE SEQUENCE [LARGE SCALE GENOMIC DNA]</scope>
    <source>
        <strain evidence="3 4">FJI-L2-BK-P2</strain>
    </source>
</reference>
<comment type="caution">
    <text evidence="3">The sequence shown here is derived from an EMBL/GenBank/DDBJ whole genome shotgun (WGS) entry which is preliminary data.</text>
</comment>
<protein>
    <submittedName>
        <fullName evidence="3">Uncharacterized protein</fullName>
    </submittedName>
</protein>
<evidence type="ECO:0000256" key="2">
    <source>
        <dbReference type="SAM" id="Phobius"/>
    </source>
</evidence>
<dbReference type="Proteomes" id="UP001316803">
    <property type="component" value="Unassembled WGS sequence"/>
</dbReference>
<keyword evidence="2" id="KW-0812">Transmembrane</keyword>